<dbReference type="GO" id="GO:0006397">
    <property type="term" value="P:mRNA processing"/>
    <property type="evidence" value="ECO:0007669"/>
    <property type="project" value="UniProtKB-KW"/>
</dbReference>
<comment type="similarity">
    <text evidence="3 9">Belongs to the snRNP core protein family.</text>
</comment>
<dbReference type="SUPFAM" id="SSF50182">
    <property type="entry name" value="Sm-like ribonucleoproteins"/>
    <property type="match status" value="1"/>
</dbReference>
<dbReference type="AlphaFoldDB" id="A0A5J4YNZ7"/>
<dbReference type="Pfam" id="PF01423">
    <property type="entry name" value="LSM"/>
    <property type="match status" value="1"/>
</dbReference>
<dbReference type="OMA" id="IDCRHNR"/>
<proteinExistence type="inferred from homology"/>
<feature type="domain" description="Sm" evidence="11">
    <location>
        <begin position="46"/>
        <end position="129"/>
    </location>
</feature>
<accession>A0A5J4YNZ7</accession>
<organism evidence="12 13">
    <name type="scientific">Porphyridium purpureum</name>
    <name type="common">Red alga</name>
    <name type="synonym">Porphyridium cruentum</name>
    <dbReference type="NCBI Taxonomy" id="35688"/>
    <lineage>
        <taxon>Eukaryota</taxon>
        <taxon>Rhodophyta</taxon>
        <taxon>Bangiophyceae</taxon>
        <taxon>Porphyridiales</taxon>
        <taxon>Porphyridiaceae</taxon>
        <taxon>Porphyridium</taxon>
    </lineage>
</organism>
<evidence type="ECO:0000313" key="13">
    <source>
        <dbReference type="Proteomes" id="UP000324585"/>
    </source>
</evidence>
<dbReference type="InterPro" id="IPR001163">
    <property type="entry name" value="Sm_dom_euk/arc"/>
</dbReference>
<evidence type="ECO:0000256" key="9">
    <source>
        <dbReference type="RuleBase" id="RU365051"/>
    </source>
</evidence>
<evidence type="ECO:0000256" key="8">
    <source>
        <dbReference type="ARBA" id="ARBA00023274"/>
    </source>
</evidence>
<evidence type="ECO:0000256" key="5">
    <source>
        <dbReference type="ARBA" id="ARBA00022664"/>
    </source>
</evidence>
<evidence type="ECO:0000256" key="3">
    <source>
        <dbReference type="ARBA" id="ARBA00008146"/>
    </source>
</evidence>
<dbReference type="GO" id="GO:0005829">
    <property type="term" value="C:cytosol"/>
    <property type="evidence" value="ECO:0007669"/>
    <property type="project" value="UniProtKB-SubCell"/>
</dbReference>
<dbReference type="Proteomes" id="UP000324585">
    <property type="component" value="Unassembled WGS sequence"/>
</dbReference>
<evidence type="ECO:0000256" key="4">
    <source>
        <dbReference type="ARBA" id="ARBA00022490"/>
    </source>
</evidence>
<evidence type="ECO:0000259" key="11">
    <source>
        <dbReference type="PROSITE" id="PS52002"/>
    </source>
</evidence>
<evidence type="ECO:0000256" key="7">
    <source>
        <dbReference type="ARBA" id="ARBA00023242"/>
    </source>
</evidence>
<protein>
    <recommendedName>
        <fullName evidence="9">Small nuclear ribonucleoprotein Sm D2</fullName>
        <shortName evidence="9">Sm-D2</shortName>
    </recommendedName>
    <alternativeName>
        <fullName evidence="9">snRNP core protein D2</fullName>
    </alternativeName>
</protein>
<dbReference type="PANTHER" id="PTHR12777">
    <property type="entry name" value="SMALL NUCLEAR RIBONUCLEOPROTEIN SM D2"/>
    <property type="match status" value="1"/>
</dbReference>
<dbReference type="OrthoDB" id="437526at2759"/>
<reference evidence="13" key="1">
    <citation type="journal article" date="2019" name="Nat. Commun.">
        <title>Expansion of phycobilisome linker gene families in mesophilic red algae.</title>
        <authorList>
            <person name="Lee J."/>
            <person name="Kim D."/>
            <person name="Bhattacharya D."/>
            <person name="Yoon H.S."/>
        </authorList>
    </citation>
    <scope>NUCLEOTIDE SEQUENCE [LARGE SCALE GENOMIC DNA]</scope>
    <source>
        <strain evidence="13">CCMP 1328</strain>
    </source>
</reference>
<dbReference type="PROSITE" id="PS52002">
    <property type="entry name" value="SM"/>
    <property type="match status" value="1"/>
</dbReference>
<dbReference type="CDD" id="cd01720">
    <property type="entry name" value="Sm_D2"/>
    <property type="match status" value="1"/>
</dbReference>
<sequence length="129" mass="14571">MDVGRSGRKRAGMVGAADTRSGFHDPEQTLGAVDVERADEFKEGPLSLLLDAVKMELPVLINLRSNRKLFARVKAFDRHFNMVLVDVKEMWQETVKTKGEKAGPVMRERFISKMFLRGDSVILVLKNPQ</sequence>
<evidence type="ECO:0000256" key="6">
    <source>
        <dbReference type="ARBA" id="ARBA00023187"/>
    </source>
</evidence>
<dbReference type="Gene3D" id="2.30.30.100">
    <property type="match status" value="1"/>
</dbReference>
<dbReference type="EMBL" id="VRMN01000008">
    <property type="protein sequence ID" value="KAA8492915.1"/>
    <property type="molecule type" value="Genomic_DNA"/>
</dbReference>
<dbReference type="InterPro" id="IPR047575">
    <property type="entry name" value="Sm"/>
</dbReference>
<keyword evidence="8 9" id="KW-0687">Ribonucleoprotein</keyword>
<evidence type="ECO:0000256" key="10">
    <source>
        <dbReference type="SAM" id="MobiDB-lite"/>
    </source>
</evidence>
<dbReference type="GO" id="GO:0008380">
    <property type="term" value="P:RNA splicing"/>
    <property type="evidence" value="ECO:0007669"/>
    <property type="project" value="UniProtKB-KW"/>
</dbReference>
<keyword evidence="7 9" id="KW-0539">Nucleus</keyword>
<name>A0A5J4YNZ7_PORPP</name>
<evidence type="ECO:0000256" key="1">
    <source>
        <dbReference type="ARBA" id="ARBA00004123"/>
    </source>
</evidence>
<dbReference type="SMART" id="SM00651">
    <property type="entry name" value="Sm"/>
    <property type="match status" value="1"/>
</dbReference>
<dbReference type="GO" id="GO:0003723">
    <property type="term" value="F:RNA binding"/>
    <property type="evidence" value="ECO:0007669"/>
    <property type="project" value="InterPro"/>
</dbReference>
<dbReference type="InterPro" id="IPR010920">
    <property type="entry name" value="LSM_dom_sf"/>
</dbReference>
<keyword evidence="13" id="KW-1185">Reference proteome</keyword>
<comment type="subcellular location">
    <subcellularLocation>
        <location evidence="2">Cytoplasm</location>
        <location evidence="2">Cytosol</location>
    </subcellularLocation>
    <subcellularLocation>
        <location evidence="1 9">Nucleus</location>
    </subcellularLocation>
</comment>
<feature type="region of interest" description="Disordered" evidence="10">
    <location>
        <begin position="1"/>
        <end position="26"/>
    </location>
</feature>
<gene>
    <name evidence="12" type="ORF">FVE85_9187</name>
</gene>
<keyword evidence="4" id="KW-0963">Cytoplasm</keyword>
<comment type="caution">
    <text evidence="12">The sequence shown here is derived from an EMBL/GenBank/DDBJ whole genome shotgun (WGS) entry which is preliminary data.</text>
</comment>
<dbReference type="InterPro" id="IPR027248">
    <property type="entry name" value="Sm_D2"/>
</dbReference>
<evidence type="ECO:0000313" key="12">
    <source>
        <dbReference type="EMBL" id="KAA8492915.1"/>
    </source>
</evidence>
<keyword evidence="5 9" id="KW-0507">mRNA processing</keyword>
<keyword evidence="6 9" id="KW-0508">mRNA splicing</keyword>
<dbReference type="GO" id="GO:0030532">
    <property type="term" value="C:small nuclear ribonucleoprotein complex"/>
    <property type="evidence" value="ECO:0007669"/>
    <property type="project" value="InterPro"/>
</dbReference>
<feature type="compositionally biased region" description="Basic residues" evidence="10">
    <location>
        <begin position="1"/>
        <end position="11"/>
    </location>
</feature>
<evidence type="ECO:0000256" key="2">
    <source>
        <dbReference type="ARBA" id="ARBA00004514"/>
    </source>
</evidence>